<name>A0AAP4WZ60_9GAMM</name>
<dbReference type="Gene3D" id="3.30.413.10">
    <property type="entry name" value="Sulfite Reductase Hemoprotein, domain 1"/>
    <property type="match status" value="2"/>
</dbReference>
<keyword evidence="4 9" id="KW-0560">Oxidoreductase</keyword>
<dbReference type="SUPFAM" id="SSF56014">
    <property type="entry name" value="Nitrite and sulphite reductase 4Fe-4S domain-like"/>
    <property type="match status" value="2"/>
</dbReference>
<dbReference type="Proteomes" id="UP001170481">
    <property type="component" value="Unassembled WGS sequence"/>
</dbReference>
<dbReference type="GO" id="GO:0020037">
    <property type="term" value="F:heme binding"/>
    <property type="evidence" value="ECO:0007669"/>
    <property type="project" value="InterPro"/>
</dbReference>
<evidence type="ECO:0000259" key="7">
    <source>
        <dbReference type="Pfam" id="PF01077"/>
    </source>
</evidence>
<dbReference type="Pfam" id="PF01077">
    <property type="entry name" value="NIR_SIR"/>
    <property type="match status" value="2"/>
</dbReference>
<feature type="domain" description="Nitrite/sulphite reductase 4Fe-4S" evidence="7">
    <location>
        <begin position="119"/>
        <end position="273"/>
    </location>
</feature>
<dbReference type="GO" id="GO:0050311">
    <property type="term" value="F:sulfite reductase (ferredoxin) activity"/>
    <property type="evidence" value="ECO:0007669"/>
    <property type="project" value="UniProtKB-EC"/>
</dbReference>
<dbReference type="InterPro" id="IPR051329">
    <property type="entry name" value="NIR_SIR_4Fe-4S"/>
</dbReference>
<keyword evidence="1" id="KW-0004">4Fe-4S</keyword>
<protein>
    <submittedName>
        <fullName evidence="9">Nitrite/sulfite reductase</fullName>
        <ecNumber evidence="9">1.8.7.1</ecNumber>
    </submittedName>
</protein>
<dbReference type="GO" id="GO:0051539">
    <property type="term" value="F:4 iron, 4 sulfur cluster binding"/>
    <property type="evidence" value="ECO:0007669"/>
    <property type="project" value="UniProtKB-KW"/>
</dbReference>
<dbReference type="EC" id="1.8.7.1" evidence="9"/>
<dbReference type="GO" id="GO:0046872">
    <property type="term" value="F:metal ion binding"/>
    <property type="evidence" value="ECO:0007669"/>
    <property type="project" value="UniProtKB-KW"/>
</dbReference>
<keyword evidence="2" id="KW-0349">Heme</keyword>
<proteinExistence type="predicted"/>
<dbReference type="Pfam" id="PF03460">
    <property type="entry name" value="NIR_SIR_ferr"/>
    <property type="match status" value="2"/>
</dbReference>
<dbReference type="InterPro" id="IPR045854">
    <property type="entry name" value="NO2/SO3_Rdtase_4Fe4S_sf"/>
</dbReference>
<dbReference type="InterPro" id="IPR036136">
    <property type="entry name" value="Nit/Sulf_reduc_fer-like_dom_sf"/>
</dbReference>
<reference evidence="9" key="1">
    <citation type="submission" date="2023-07" db="EMBL/GenBank/DDBJ databases">
        <title>Genome content predicts the carbon catabolic preferences of heterotrophic bacteria.</title>
        <authorList>
            <person name="Gralka M."/>
        </authorList>
    </citation>
    <scope>NUCLEOTIDE SEQUENCE</scope>
    <source>
        <strain evidence="9">C2R13</strain>
    </source>
</reference>
<evidence type="ECO:0000256" key="1">
    <source>
        <dbReference type="ARBA" id="ARBA00022485"/>
    </source>
</evidence>
<dbReference type="AlphaFoldDB" id="A0AAP4WZ60"/>
<dbReference type="PANTHER" id="PTHR32439">
    <property type="entry name" value="FERREDOXIN--NITRITE REDUCTASE, CHLOROPLASTIC"/>
    <property type="match status" value="1"/>
</dbReference>
<evidence type="ECO:0000256" key="2">
    <source>
        <dbReference type="ARBA" id="ARBA00022617"/>
    </source>
</evidence>
<dbReference type="SUPFAM" id="SSF55124">
    <property type="entry name" value="Nitrite/Sulfite reductase N-terminal domain-like"/>
    <property type="match status" value="2"/>
</dbReference>
<evidence type="ECO:0000256" key="6">
    <source>
        <dbReference type="ARBA" id="ARBA00023014"/>
    </source>
</evidence>
<gene>
    <name evidence="9" type="ORF">Q4535_00780</name>
</gene>
<evidence type="ECO:0000256" key="4">
    <source>
        <dbReference type="ARBA" id="ARBA00023002"/>
    </source>
</evidence>
<organism evidence="9 10">
    <name type="scientific">Cobetia amphilecti</name>
    <dbReference type="NCBI Taxonomy" id="1055104"/>
    <lineage>
        <taxon>Bacteria</taxon>
        <taxon>Pseudomonadati</taxon>
        <taxon>Pseudomonadota</taxon>
        <taxon>Gammaproteobacteria</taxon>
        <taxon>Oceanospirillales</taxon>
        <taxon>Halomonadaceae</taxon>
        <taxon>Cobetia</taxon>
    </lineage>
</organism>
<feature type="domain" description="Nitrite/sulphite reductase 4Fe-4S" evidence="7">
    <location>
        <begin position="413"/>
        <end position="548"/>
    </location>
</feature>
<feature type="domain" description="Nitrite/Sulfite reductase ferredoxin-like" evidence="8">
    <location>
        <begin position="53"/>
        <end position="110"/>
    </location>
</feature>
<dbReference type="InterPro" id="IPR005117">
    <property type="entry name" value="NiRdtase/SiRdtase_haem-b_fer"/>
</dbReference>
<keyword evidence="3" id="KW-0479">Metal-binding</keyword>
<keyword evidence="6" id="KW-0411">Iron-sulfur</keyword>
<dbReference type="Gene3D" id="3.90.480.20">
    <property type="match status" value="2"/>
</dbReference>
<dbReference type="EMBL" id="JAUORK010000001">
    <property type="protein sequence ID" value="MDO6670641.1"/>
    <property type="molecule type" value="Genomic_DNA"/>
</dbReference>
<dbReference type="RefSeq" id="WP_141391638.1">
    <property type="nucleotide sequence ID" value="NZ_CANLSP010000001.1"/>
</dbReference>
<dbReference type="PANTHER" id="PTHR32439:SF9">
    <property type="entry name" value="BLR3264 PROTEIN"/>
    <property type="match status" value="1"/>
</dbReference>
<evidence type="ECO:0000256" key="3">
    <source>
        <dbReference type="ARBA" id="ARBA00022723"/>
    </source>
</evidence>
<evidence type="ECO:0000256" key="5">
    <source>
        <dbReference type="ARBA" id="ARBA00023004"/>
    </source>
</evidence>
<evidence type="ECO:0000313" key="9">
    <source>
        <dbReference type="EMBL" id="MDO6670641.1"/>
    </source>
</evidence>
<feature type="domain" description="Nitrite/Sulfite reductase ferredoxin-like" evidence="8">
    <location>
        <begin position="349"/>
        <end position="399"/>
    </location>
</feature>
<sequence>MYRYDTYDQTLVDERVAQFKDQMDRYLAGRLGDEEFRPLRLQNGLYIQRHAPMLRIAIPYGMLSAVQLRAMAAISRRYDRSYGHFTTRQNLQLNWPKLEDVPAILAELAQVEMHAIQTSGNCIRNTTTDQFAGIAEDETVDPRPWCELIRQWSTLHPEFAYLPRKFKIAVTGASADRAAIQVHDIGIRLNRADDGSVKATILAGGGLGRTPMVGDIVREDLDWQHLLTYLDAIVRVYNQWGRRDNKYKARIKILVKALGIEEFRRRVEEEWAHLKDGPETLTDSAVTKATSYFPEPERREVSAEAIEAYETLRRENRAFARFVTNNVVGHKVPGYKAVTLSLKRRELAPGDVTADQMDAVADLAEQYGFGELRVTHEQNLVLSDVPVDELETLWKALEELGMANPTVGTLADMICCPGGDFCSLANAKSIPIAQALQDRFEDLDFLYDLGPLDLNISGCMNACGHHHVGNIGILGVDKKGQEFYQVSLGGRSDDNATLGKILGPSFNAEDMPNVIDKVLQVYVEQRLEDEVFVDTYHRIGMKPFKERVYA</sequence>
<accession>A0AAP4WZ60</accession>
<keyword evidence="5" id="KW-0408">Iron</keyword>
<evidence type="ECO:0000259" key="8">
    <source>
        <dbReference type="Pfam" id="PF03460"/>
    </source>
</evidence>
<comment type="caution">
    <text evidence="9">The sequence shown here is derived from an EMBL/GenBank/DDBJ whole genome shotgun (WGS) entry which is preliminary data.</text>
</comment>
<dbReference type="InterPro" id="IPR006067">
    <property type="entry name" value="NO2/SO3_Rdtase_4Fe4S_dom"/>
</dbReference>
<evidence type="ECO:0000313" key="10">
    <source>
        <dbReference type="Proteomes" id="UP001170481"/>
    </source>
</evidence>